<evidence type="ECO:0000256" key="2">
    <source>
        <dbReference type="ARBA" id="ARBA00005642"/>
    </source>
</evidence>
<comment type="function">
    <text evidence="5">Responsible for synthesis of pseudouridine from uracil-55 in the psi GC loop of transfer RNAs.</text>
</comment>
<evidence type="ECO:0000256" key="4">
    <source>
        <dbReference type="ARBA" id="ARBA00023235"/>
    </source>
</evidence>
<dbReference type="GO" id="GO:0160148">
    <property type="term" value="F:tRNA pseudouridine(55) synthase activity"/>
    <property type="evidence" value="ECO:0007669"/>
    <property type="project" value="UniProtKB-EC"/>
</dbReference>
<dbReference type="EMBL" id="JAGDYL010000014">
    <property type="protein sequence ID" value="MBO1805492.1"/>
    <property type="molecule type" value="Genomic_DNA"/>
</dbReference>
<dbReference type="GO" id="GO:1990481">
    <property type="term" value="P:mRNA pseudouridine synthesis"/>
    <property type="evidence" value="ECO:0007669"/>
    <property type="project" value="TreeGrafter"/>
</dbReference>
<comment type="catalytic activity">
    <reaction evidence="1 5">
        <text>uridine(55) in tRNA = pseudouridine(55) in tRNA</text>
        <dbReference type="Rhea" id="RHEA:42532"/>
        <dbReference type="Rhea" id="RHEA-COMP:10101"/>
        <dbReference type="Rhea" id="RHEA-COMP:10102"/>
        <dbReference type="ChEBI" id="CHEBI:65314"/>
        <dbReference type="ChEBI" id="CHEBI:65315"/>
        <dbReference type="EC" id="5.4.99.25"/>
    </reaction>
</comment>
<dbReference type="InterPro" id="IPR015947">
    <property type="entry name" value="PUA-like_sf"/>
</dbReference>
<evidence type="ECO:0000256" key="3">
    <source>
        <dbReference type="ARBA" id="ARBA00022694"/>
    </source>
</evidence>
<dbReference type="PANTHER" id="PTHR13767:SF2">
    <property type="entry name" value="PSEUDOURIDYLATE SYNTHASE TRUB1"/>
    <property type="match status" value="1"/>
</dbReference>
<dbReference type="SUPFAM" id="SSF88697">
    <property type="entry name" value="PUA domain-like"/>
    <property type="match status" value="1"/>
</dbReference>
<feature type="active site" description="Nucleophile" evidence="5">
    <location>
        <position position="48"/>
    </location>
</feature>
<dbReference type="HAMAP" id="MF_01080">
    <property type="entry name" value="TruB_bact"/>
    <property type="match status" value="1"/>
</dbReference>
<evidence type="ECO:0000313" key="10">
    <source>
        <dbReference type="Proteomes" id="UP000664398"/>
    </source>
</evidence>
<dbReference type="NCBIfam" id="TIGR00431">
    <property type="entry name" value="TruB"/>
    <property type="match status" value="1"/>
</dbReference>
<evidence type="ECO:0000313" key="9">
    <source>
        <dbReference type="EMBL" id="MBO1805492.1"/>
    </source>
</evidence>
<evidence type="ECO:0000256" key="5">
    <source>
        <dbReference type="HAMAP-Rule" id="MF_01080"/>
    </source>
</evidence>
<dbReference type="SUPFAM" id="SSF55120">
    <property type="entry name" value="Pseudouridine synthase"/>
    <property type="match status" value="1"/>
</dbReference>
<dbReference type="CDD" id="cd02573">
    <property type="entry name" value="PseudoU_synth_EcTruB"/>
    <property type="match status" value="1"/>
</dbReference>
<feature type="domain" description="Pseudouridine synthase II N-terminal" evidence="6">
    <location>
        <begin position="33"/>
        <end position="201"/>
    </location>
</feature>
<evidence type="ECO:0000259" key="8">
    <source>
        <dbReference type="Pfam" id="PF16198"/>
    </source>
</evidence>
<dbReference type="AlphaFoldDB" id="A0A939RWW9"/>
<evidence type="ECO:0000256" key="1">
    <source>
        <dbReference type="ARBA" id="ARBA00000385"/>
    </source>
</evidence>
<dbReference type="PANTHER" id="PTHR13767">
    <property type="entry name" value="TRNA-PSEUDOURIDINE SYNTHASE"/>
    <property type="match status" value="1"/>
</dbReference>
<keyword evidence="10" id="KW-1185">Reference proteome</keyword>
<evidence type="ECO:0000259" key="7">
    <source>
        <dbReference type="Pfam" id="PF09142"/>
    </source>
</evidence>
<reference evidence="9" key="1">
    <citation type="submission" date="2021-03" db="EMBL/GenBank/DDBJ databases">
        <title>Leucobacter chromiisoli sp. nov., isolated from chromium-containing soil of chemical plant.</title>
        <authorList>
            <person name="Xu Z."/>
        </authorList>
    </citation>
    <scope>NUCLEOTIDE SEQUENCE</scope>
    <source>
        <strain evidence="9">A2</strain>
    </source>
</reference>
<dbReference type="Pfam" id="PF16198">
    <property type="entry name" value="TruB_C_2"/>
    <property type="match status" value="1"/>
</dbReference>
<dbReference type="Pfam" id="PF09142">
    <property type="entry name" value="TruB_C"/>
    <property type="match status" value="1"/>
</dbReference>
<dbReference type="InterPro" id="IPR020103">
    <property type="entry name" value="PsdUridine_synth_cat_dom_sf"/>
</dbReference>
<dbReference type="Pfam" id="PF01509">
    <property type="entry name" value="TruB_N"/>
    <property type="match status" value="1"/>
</dbReference>
<dbReference type="InterPro" id="IPR032819">
    <property type="entry name" value="TruB_C"/>
</dbReference>
<dbReference type="InterPro" id="IPR036974">
    <property type="entry name" value="PUA_sf"/>
</dbReference>
<name>A0A939RWW9_9MICO</name>
<feature type="domain" description="tRNA pseudouridylate synthase B C-terminal" evidence="8">
    <location>
        <begin position="202"/>
        <end position="242"/>
    </location>
</feature>
<dbReference type="GO" id="GO:0031119">
    <property type="term" value="P:tRNA pseudouridine synthesis"/>
    <property type="evidence" value="ECO:0007669"/>
    <property type="project" value="UniProtKB-UniRule"/>
</dbReference>
<dbReference type="Gene3D" id="2.30.130.10">
    <property type="entry name" value="PUA domain"/>
    <property type="match status" value="1"/>
</dbReference>
<organism evidence="9 10">
    <name type="scientific">Leucobacter ruminantium</name>
    <dbReference type="NCBI Taxonomy" id="1289170"/>
    <lineage>
        <taxon>Bacteria</taxon>
        <taxon>Bacillati</taxon>
        <taxon>Actinomycetota</taxon>
        <taxon>Actinomycetes</taxon>
        <taxon>Micrococcales</taxon>
        <taxon>Microbacteriaceae</taxon>
        <taxon>Leucobacter</taxon>
    </lineage>
</organism>
<proteinExistence type="inferred from homology"/>
<dbReference type="InterPro" id="IPR002501">
    <property type="entry name" value="PsdUridine_synth_N"/>
</dbReference>
<dbReference type="Proteomes" id="UP000664398">
    <property type="component" value="Unassembled WGS sequence"/>
</dbReference>
<dbReference type="GO" id="GO:0003723">
    <property type="term" value="F:RNA binding"/>
    <property type="evidence" value="ECO:0007669"/>
    <property type="project" value="InterPro"/>
</dbReference>
<keyword evidence="3 5" id="KW-0819">tRNA processing</keyword>
<dbReference type="InterPro" id="IPR015225">
    <property type="entry name" value="tRNA_psdUridine_synth_fam2_C"/>
</dbReference>
<protein>
    <recommendedName>
        <fullName evidence="5">tRNA pseudouridine synthase B</fullName>
        <ecNumber evidence="5">5.4.99.25</ecNumber>
    </recommendedName>
    <alternativeName>
        <fullName evidence="5">tRNA pseudouridine(55) synthase</fullName>
        <shortName evidence="5">Psi55 synthase</shortName>
    </alternativeName>
    <alternativeName>
        <fullName evidence="5">tRNA pseudouridylate synthase</fullName>
    </alternativeName>
    <alternativeName>
        <fullName evidence="5">tRNA-uridine isomerase</fullName>
    </alternativeName>
</protein>
<accession>A0A939RWW9</accession>
<gene>
    <name evidence="5 9" type="primary">truB</name>
    <name evidence="9" type="ORF">J4H91_09195</name>
</gene>
<dbReference type="Gene3D" id="3.30.2350.10">
    <property type="entry name" value="Pseudouridine synthase"/>
    <property type="match status" value="1"/>
</dbReference>
<dbReference type="RefSeq" id="WP_208045966.1">
    <property type="nucleotide sequence ID" value="NZ_JAGDYL010000014.1"/>
</dbReference>
<feature type="domain" description="tRNA pseudouridine synthase II TruB subfamily 2 C-terminal" evidence="7">
    <location>
        <begin position="259"/>
        <end position="318"/>
    </location>
</feature>
<comment type="caution">
    <text evidence="9">The sequence shown here is derived from an EMBL/GenBank/DDBJ whole genome shotgun (WGS) entry which is preliminary data.</text>
</comment>
<dbReference type="EC" id="5.4.99.25" evidence="5"/>
<sequence>MTNELSRLPEQGAVLLVDKAEGWTSHDVVAKARRALGTRKVGHAGTLDPMATGLLVLGAGPATRLLTHLVGLEKTYTTTIRLGVSTVSDDREGSILDIAAPADVEALAADPGRIARAVEALTGDIEQAPSAVSAIKVDGRRAYDRVRAGEQVELKKRPVRIESFEIEEPRLVAAVGLSGGETPVDVVDIDAVVRCSSGTYIRALARDLGEALGVGGHLVALRRTEVGPFDLAAATTTEQLVEGRVGALLEPADVARSLFPELPLTAEQAVDLGNGKRVEVDADRHADARLAAAVAPDGRLVGLVEVKRGRTRVVTNFPVPAASAGSAAQTGGAAR</sequence>
<dbReference type="InterPro" id="IPR014780">
    <property type="entry name" value="tRNA_psdUridine_synth_TruB"/>
</dbReference>
<evidence type="ECO:0000259" key="6">
    <source>
        <dbReference type="Pfam" id="PF01509"/>
    </source>
</evidence>
<comment type="similarity">
    <text evidence="2 5">Belongs to the pseudouridine synthase TruB family. Type 1 subfamily.</text>
</comment>
<keyword evidence="4 5" id="KW-0413">Isomerase</keyword>